<keyword evidence="3" id="KW-1185">Reference proteome</keyword>
<evidence type="ECO:0000313" key="4">
    <source>
        <dbReference type="Proteomes" id="UP000325030"/>
    </source>
</evidence>
<evidence type="ECO:0000313" key="3">
    <source>
        <dbReference type="Proteomes" id="UP000322983"/>
    </source>
</evidence>
<dbReference type="Proteomes" id="UP000325030">
    <property type="component" value="Chromosome"/>
</dbReference>
<dbReference type="Proteomes" id="UP000322983">
    <property type="component" value="Chromosome"/>
</dbReference>
<proteinExistence type="predicted"/>
<name>A0A510E1P0_9CREN</name>
<dbReference type="AlphaFoldDB" id="A0A510E1P0"/>
<dbReference type="SUPFAM" id="SSF46689">
    <property type="entry name" value="Homeodomain-like"/>
    <property type="match status" value="1"/>
</dbReference>
<protein>
    <recommendedName>
        <fullName evidence="5">InsA N-terminal domain-containing protein</fullName>
    </recommendedName>
</protein>
<dbReference type="RefSeq" id="WP_054846683.1">
    <property type="nucleotide sequence ID" value="NZ_AP018929.1"/>
</dbReference>
<dbReference type="GeneID" id="41717301"/>
<dbReference type="GO" id="GO:0003677">
    <property type="term" value="F:DNA binding"/>
    <property type="evidence" value="ECO:0007669"/>
    <property type="project" value="InterPro"/>
</dbReference>
<reference evidence="4" key="1">
    <citation type="submission" date="2018-09" db="EMBL/GenBank/DDBJ databases">
        <title>Complete Genome Sequencing of Sulfolobus sp. JCM 16834.</title>
        <authorList>
            <person name="Kato S."/>
            <person name="Itoh T."/>
            <person name="Ohkuma M."/>
        </authorList>
    </citation>
    <scope>NUCLEOTIDE SEQUENCE [LARGE SCALE GENOMIC DNA]</scope>
    <source>
        <strain evidence="4">IC-007</strain>
    </source>
</reference>
<reference evidence="2 3" key="2">
    <citation type="journal article" date="2020" name="Int. J. Syst. Evol. Microbiol.">
        <title>Sulfuracidifex tepidarius gen. nov., sp. nov. and transfer of Sulfolobus metallicus Huber and Stetter 1992 to the genus Sulfuracidifex as Sulfuracidifex metallicus comb. nov.</title>
        <authorList>
            <person name="Itoh T."/>
            <person name="Miura T."/>
            <person name="Sakai H.D."/>
            <person name="Kato S."/>
            <person name="Ohkuma M."/>
            <person name="Takashina T."/>
        </authorList>
    </citation>
    <scope>NUCLEOTIDE SEQUENCE</scope>
    <source>
        <strain evidence="1 3">IC-006</strain>
        <strain evidence="2">IC-007</strain>
    </source>
</reference>
<dbReference type="EMBL" id="AP018929">
    <property type="protein sequence ID" value="BBG23655.1"/>
    <property type="molecule type" value="Genomic_DNA"/>
</dbReference>
<dbReference type="GO" id="GO:0006313">
    <property type="term" value="P:DNA transposition"/>
    <property type="evidence" value="ECO:0007669"/>
    <property type="project" value="InterPro"/>
</dbReference>
<sequence>MKCRCCGSTNVIKYGKLKSGKRVYYCKDCHRYWVENATFSKYPDSVRNRAVSLVKQGKSVREVSKELLIPKSTIYKWVAKTCDEER</sequence>
<dbReference type="EMBL" id="AP018930">
    <property type="protein sequence ID" value="BBG26402.1"/>
    <property type="molecule type" value="Genomic_DNA"/>
</dbReference>
<organism evidence="2 4">
    <name type="scientific">Sulfuracidifex tepidarius</name>
    <dbReference type="NCBI Taxonomy" id="1294262"/>
    <lineage>
        <taxon>Archaea</taxon>
        <taxon>Thermoproteota</taxon>
        <taxon>Thermoprotei</taxon>
        <taxon>Sulfolobales</taxon>
        <taxon>Sulfolobaceae</taxon>
        <taxon>Sulfuracidifex</taxon>
    </lineage>
</organism>
<dbReference type="InterPro" id="IPR009057">
    <property type="entry name" value="Homeodomain-like_sf"/>
</dbReference>
<dbReference type="STRING" id="1294262.GCA_001316085_02754"/>
<dbReference type="InterPro" id="IPR002514">
    <property type="entry name" value="Transposase_8"/>
</dbReference>
<dbReference type="InterPro" id="IPR036388">
    <property type="entry name" value="WH-like_DNA-bd_sf"/>
</dbReference>
<dbReference type="KEGG" id="step:IC006_0943"/>
<accession>A0A510E1P0</accession>
<dbReference type="Gene3D" id="1.10.10.10">
    <property type="entry name" value="Winged helix-like DNA-binding domain superfamily/Winged helix DNA-binding domain"/>
    <property type="match status" value="1"/>
</dbReference>
<dbReference type="OrthoDB" id="86086at2157"/>
<evidence type="ECO:0008006" key="5">
    <source>
        <dbReference type="Google" id="ProtNLM"/>
    </source>
</evidence>
<dbReference type="GO" id="GO:0004803">
    <property type="term" value="F:transposase activity"/>
    <property type="evidence" value="ECO:0007669"/>
    <property type="project" value="InterPro"/>
</dbReference>
<accession>A0A510DU12</accession>
<evidence type="ECO:0000313" key="2">
    <source>
        <dbReference type="EMBL" id="BBG26402.1"/>
    </source>
</evidence>
<dbReference type="Pfam" id="PF01527">
    <property type="entry name" value="HTH_Tnp_1"/>
    <property type="match status" value="1"/>
</dbReference>
<gene>
    <name evidence="1" type="ORF">IC006_0943</name>
    <name evidence="2" type="ORF">IC007_0910</name>
</gene>
<evidence type="ECO:0000313" key="1">
    <source>
        <dbReference type="EMBL" id="BBG23655.1"/>
    </source>
</evidence>